<feature type="transmembrane region" description="Helical" evidence="5">
    <location>
        <begin position="157"/>
        <end position="176"/>
    </location>
</feature>
<evidence type="ECO:0000313" key="6">
    <source>
        <dbReference type="EMBL" id="KAK7083801.1"/>
    </source>
</evidence>
<accession>A0AAN8XJ94</accession>
<dbReference type="Gene3D" id="1.20.1250.20">
    <property type="entry name" value="MFS general substrate transporter like domains"/>
    <property type="match status" value="1"/>
</dbReference>
<evidence type="ECO:0000256" key="2">
    <source>
        <dbReference type="ARBA" id="ARBA00022692"/>
    </source>
</evidence>
<feature type="non-terminal residue" evidence="6">
    <location>
        <position position="245"/>
    </location>
</feature>
<dbReference type="InterPro" id="IPR011701">
    <property type="entry name" value="MFS"/>
</dbReference>
<dbReference type="EMBL" id="JAXCGZ010002528">
    <property type="protein sequence ID" value="KAK7083801.1"/>
    <property type="molecule type" value="Genomic_DNA"/>
</dbReference>
<sequence>VCRELHYSEEICANLTQHEEEQIIVQKGVTLINMYRQLLTAVPNIVFVIFIGSWSDKYGRKLPLTLPLFGSFLGTLLLLMNAYWITFPALYILIADVPQVFTGGFITMLMAAYSYVADLTKVRSRTTRIAVMDFCMVLGAPVGIWLSNWIYYKLSYIGIYGISASIFFSAIAYSLLRIEDTRGPFSKLHLEHEEFAQRPSNMLKDFFDVQHVKDVYSTCFKLRPNKGRGKILSLIGNLFFGILAF</sequence>
<dbReference type="SUPFAM" id="SSF103473">
    <property type="entry name" value="MFS general substrate transporter"/>
    <property type="match status" value="1"/>
</dbReference>
<organism evidence="6 7">
    <name type="scientific">Halocaridina rubra</name>
    <name type="common">Hawaiian red shrimp</name>
    <dbReference type="NCBI Taxonomy" id="373956"/>
    <lineage>
        <taxon>Eukaryota</taxon>
        <taxon>Metazoa</taxon>
        <taxon>Ecdysozoa</taxon>
        <taxon>Arthropoda</taxon>
        <taxon>Crustacea</taxon>
        <taxon>Multicrustacea</taxon>
        <taxon>Malacostraca</taxon>
        <taxon>Eumalacostraca</taxon>
        <taxon>Eucarida</taxon>
        <taxon>Decapoda</taxon>
        <taxon>Pleocyemata</taxon>
        <taxon>Caridea</taxon>
        <taxon>Atyoidea</taxon>
        <taxon>Atyidae</taxon>
        <taxon>Halocaridina</taxon>
    </lineage>
</organism>
<proteinExistence type="predicted"/>
<reference evidence="6 7" key="1">
    <citation type="submission" date="2023-11" db="EMBL/GenBank/DDBJ databases">
        <title>Halocaridina rubra genome assembly.</title>
        <authorList>
            <person name="Smith C."/>
        </authorList>
    </citation>
    <scope>NUCLEOTIDE SEQUENCE [LARGE SCALE GENOMIC DNA]</scope>
    <source>
        <strain evidence="6">EP-1</strain>
        <tissue evidence="6">Whole</tissue>
    </source>
</reference>
<dbReference type="GO" id="GO:0016020">
    <property type="term" value="C:membrane"/>
    <property type="evidence" value="ECO:0007669"/>
    <property type="project" value="UniProtKB-SubCell"/>
</dbReference>
<protein>
    <recommendedName>
        <fullName evidence="8">Proton-coupled folate transporter</fullName>
    </recommendedName>
</protein>
<gene>
    <name evidence="6" type="ORF">SK128_012844</name>
</gene>
<dbReference type="InterPro" id="IPR036259">
    <property type="entry name" value="MFS_trans_sf"/>
</dbReference>
<feature type="transmembrane region" description="Helical" evidence="5">
    <location>
        <begin position="129"/>
        <end position="151"/>
    </location>
</feature>
<feature type="non-terminal residue" evidence="6">
    <location>
        <position position="1"/>
    </location>
</feature>
<dbReference type="Pfam" id="PF07690">
    <property type="entry name" value="MFS_1"/>
    <property type="match status" value="1"/>
</dbReference>
<comment type="subcellular location">
    <subcellularLocation>
        <location evidence="1">Membrane</location>
        <topology evidence="1">Multi-pass membrane protein</topology>
    </subcellularLocation>
</comment>
<evidence type="ECO:0008006" key="8">
    <source>
        <dbReference type="Google" id="ProtNLM"/>
    </source>
</evidence>
<dbReference type="PANTHER" id="PTHR23507">
    <property type="entry name" value="ZGC:174356"/>
    <property type="match status" value="1"/>
</dbReference>
<keyword evidence="4 5" id="KW-0472">Membrane</keyword>
<comment type="caution">
    <text evidence="6">The sequence shown here is derived from an EMBL/GenBank/DDBJ whole genome shotgun (WGS) entry which is preliminary data.</text>
</comment>
<evidence type="ECO:0000256" key="5">
    <source>
        <dbReference type="SAM" id="Phobius"/>
    </source>
</evidence>
<dbReference type="GO" id="GO:0022857">
    <property type="term" value="F:transmembrane transporter activity"/>
    <property type="evidence" value="ECO:0007669"/>
    <property type="project" value="InterPro"/>
</dbReference>
<dbReference type="Proteomes" id="UP001381693">
    <property type="component" value="Unassembled WGS sequence"/>
</dbReference>
<feature type="transmembrane region" description="Helical" evidence="5">
    <location>
        <begin position="66"/>
        <end position="94"/>
    </location>
</feature>
<feature type="transmembrane region" description="Helical" evidence="5">
    <location>
        <begin position="100"/>
        <end position="117"/>
    </location>
</feature>
<keyword evidence="2 5" id="KW-0812">Transmembrane</keyword>
<dbReference type="PANTHER" id="PTHR23507:SF1">
    <property type="entry name" value="FI18259P1-RELATED"/>
    <property type="match status" value="1"/>
</dbReference>
<evidence type="ECO:0000256" key="3">
    <source>
        <dbReference type="ARBA" id="ARBA00022989"/>
    </source>
</evidence>
<dbReference type="AlphaFoldDB" id="A0AAN8XJ94"/>
<keyword evidence="7" id="KW-1185">Reference proteome</keyword>
<evidence type="ECO:0000313" key="7">
    <source>
        <dbReference type="Proteomes" id="UP001381693"/>
    </source>
</evidence>
<name>A0AAN8XJ94_HALRR</name>
<evidence type="ECO:0000256" key="4">
    <source>
        <dbReference type="ARBA" id="ARBA00023136"/>
    </source>
</evidence>
<feature type="transmembrane region" description="Helical" evidence="5">
    <location>
        <begin position="34"/>
        <end position="54"/>
    </location>
</feature>
<keyword evidence="3 5" id="KW-1133">Transmembrane helix</keyword>
<evidence type="ECO:0000256" key="1">
    <source>
        <dbReference type="ARBA" id="ARBA00004141"/>
    </source>
</evidence>